<evidence type="ECO:0000313" key="3">
    <source>
        <dbReference type="EMBL" id="MCY1077915.1"/>
    </source>
</evidence>
<feature type="transmembrane region" description="Helical" evidence="2">
    <location>
        <begin position="84"/>
        <end position="107"/>
    </location>
</feature>
<feature type="region of interest" description="Disordered" evidence="1">
    <location>
        <begin position="1"/>
        <end position="25"/>
    </location>
</feature>
<proteinExistence type="predicted"/>
<keyword evidence="2" id="KW-0812">Transmembrane</keyword>
<evidence type="ECO:0000256" key="1">
    <source>
        <dbReference type="SAM" id="MobiDB-lite"/>
    </source>
</evidence>
<dbReference type="Pfam" id="PF10011">
    <property type="entry name" value="DUF2254"/>
    <property type="match status" value="1"/>
</dbReference>
<keyword evidence="4" id="KW-1185">Reference proteome</keyword>
<comment type="caution">
    <text evidence="3">The sequence shown here is derived from an EMBL/GenBank/DDBJ whole genome shotgun (WGS) entry which is preliminary data.</text>
</comment>
<name>A0ABT4A8D2_9BACT</name>
<gene>
    <name evidence="3" type="ORF">OV287_25930</name>
</gene>
<dbReference type="EMBL" id="JAPNKA010000001">
    <property type="protein sequence ID" value="MCY1077915.1"/>
    <property type="molecule type" value="Genomic_DNA"/>
</dbReference>
<protein>
    <submittedName>
        <fullName evidence="3">DUF2254 domain-containing protein</fullName>
    </submittedName>
</protein>
<evidence type="ECO:0000256" key="2">
    <source>
        <dbReference type="SAM" id="Phobius"/>
    </source>
</evidence>
<accession>A0ABT4A8D2</accession>
<feature type="region of interest" description="Disordered" evidence="1">
    <location>
        <begin position="448"/>
        <end position="469"/>
    </location>
</feature>
<dbReference type="RefSeq" id="WP_267536720.1">
    <property type="nucleotide sequence ID" value="NZ_JAPNKA010000001.1"/>
</dbReference>
<dbReference type="Proteomes" id="UP001207654">
    <property type="component" value="Unassembled WGS sequence"/>
</dbReference>
<feature type="compositionally biased region" description="Basic and acidic residues" evidence="1">
    <location>
        <begin position="448"/>
        <end position="460"/>
    </location>
</feature>
<keyword evidence="2" id="KW-0472">Membrane</keyword>
<keyword evidence="2" id="KW-1133">Transmembrane helix</keyword>
<organism evidence="3 4">
    <name type="scientific">Archangium lansingense</name>
    <dbReference type="NCBI Taxonomy" id="2995310"/>
    <lineage>
        <taxon>Bacteria</taxon>
        <taxon>Pseudomonadati</taxon>
        <taxon>Myxococcota</taxon>
        <taxon>Myxococcia</taxon>
        <taxon>Myxococcales</taxon>
        <taxon>Cystobacterineae</taxon>
        <taxon>Archangiaceae</taxon>
        <taxon>Archangium</taxon>
    </lineage>
</organism>
<sequence>MSVGVEPAPRGLRAPHVKPRPGPSGSGLHRVRLWVRDSAWILPAVGAVLGALLAVLFVIEPFGLAHGWLRGLAWRASVSDARKVLASIFGIVLTTLSIALSLSLVVLQNAASQYSPRLLRLFLGKPGSRVLIPVFVATGVYCLVGVYAFGFTENQDVAPRPALSMAMLMLICCGAALVFQMTYTLDMVRAEQIVRRVRVSSLKVARKLDRLRREEPEAPSMVPVPSGTWWRVAAPSSGFVVDIDARALLSLAEERRLSIHVEVNIGEPVMKGASLGRVVQEGAHQEEARIARCVERAVLVGRWREPGRDVALGVRQLVDVAIKALSPGINDPSTAVEAVDQLAIMLCVLCQLRLGPRVLADSEGRPRVFLRALELRDYLALATAQISHYGAGEPAVVLRLLRLAGEVGLRVRREPDSSAVREVLHQVREDAETAQPGSSYLPMQQHYAEEVERAVERKEPLPPLPSLGY</sequence>
<feature type="transmembrane region" description="Helical" evidence="2">
    <location>
        <begin position="128"/>
        <end position="150"/>
    </location>
</feature>
<evidence type="ECO:0000313" key="4">
    <source>
        <dbReference type="Proteomes" id="UP001207654"/>
    </source>
</evidence>
<feature type="transmembrane region" description="Helical" evidence="2">
    <location>
        <begin position="40"/>
        <end position="64"/>
    </location>
</feature>
<feature type="transmembrane region" description="Helical" evidence="2">
    <location>
        <begin position="162"/>
        <end position="185"/>
    </location>
</feature>
<reference evidence="3 4" key="1">
    <citation type="submission" date="2022-11" db="EMBL/GenBank/DDBJ databases">
        <title>Minimal conservation of predation-associated metabolite biosynthetic gene clusters underscores biosynthetic potential of Myxococcota including descriptions for ten novel species: Archangium lansinium sp. nov., Myxococcus landrumus sp. nov., Nannocystis bai.</title>
        <authorList>
            <person name="Ahearne A."/>
            <person name="Stevens C."/>
            <person name="Phillips K."/>
        </authorList>
    </citation>
    <scope>NUCLEOTIDE SEQUENCE [LARGE SCALE GENOMIC DNA]</scope>
    <source>
        <strain evidence="3 4">MIWBW</strain>
    </source>
</reference>
<dbReference type="InterPro" id="IPR018723">
    <property type="entry name" value="DUF2254_membrane"/>
</dbReference>